<dbReference type="Proteomes" id="UP001249851">
    <property type="component" value="Unassembled WGS sequence"/>
</dbReference>
<dbReference type="FunFam" id="3.20.80.10:FF:000002">
    <property type="entry name" value="Heme-binding protein 2"/>
    <property type="match status" value="1"/>
</dbReference>
<dbReference type="InterPro" id="IPR006917">
    <property type="entry name" value="SOUL_heme-bd"/>
</dbReference>
<evidence type="ECO:0000313" key="2">
    <source>
        <dbReference type="EMBL" id="KAK2558229.1"/>
    </source>
</evidence>
<dbReference type="PANTHER" id="PTHR11220:SF1">
    <property type="entry name" value="HEME-BINDING PROTEIN 2"/>
    <property type="match status" value="1"/>
</dbReference>
<dbReference type="InterPro" id="IPR011256">
    <property type="entry name" value="Reg_factor_effector_dom_sf"/>
</dbReference>
<organism evidence="2 3">
    <name type="scientific">Acropora cervicornis</name>
    <name type="common">Staghorn coral</name>
    <dbReference type="NCBI Taxonomy" id="6130"/>
    <lineage>
        <taxon>Eukaryota</taxon>
        <taxon>Metazoa</taxon>
        <taxon>Cnidaria</taxon>
        <taxon>Anthozoa</taxon>
        <taxon>Hexacorallia</taxon>
        <taxon>Scleractinia</taxon>
        <taxon>Astrocoeniina</taxon>
        <taxon>Acroporidae</taxon>
        <taxon>Acropora</taxon>
    </lineage>
</organism>
<evidence type="ECO:0000256" key="1">
    <source>
        <dbReference type="ARBA" id="ARBA00009817"/>
    </source>
</evidence>
<dbReference type="Gene3D" id="3.20.80.10">
    <property type="entry name" value="Regulatory factor, effector binding domain"/>
    <property type="match status" value="1"/>
</dbReference>
<dbReference type="AlphaFoldDB" id="A0AAD9V1V6"/>
<reference evidence="2" key="2">
    <citation type="journal article" date="2023" name="Science">
        <title>Genomic signatures of disease resistance in endangered staghorn corals.</title>
        <authorList>
            <person name="Vollmer S.V."/>
            <person name="Selwyn J.D."/>
            <person name="Despard B.A."/>
            <person name="Roesel C.L."/>
        </authorList>
    </citation>
    <scope>NUCLEOTIDE SEQUENCE</scope>
    <source>
        <strain evidence="2">K2</strain>
    </source>
</reference>
<evidence type="ECO:0000313" key="3">
    <source>
        <dbReference type="Proteomes" id="UP001249851"/>
    </source>
</evidence>
<dbReference type="EMBL" id="JARQWQ010000045">
    <property type="protein sequence ID" value="KAK2558229.1"/>
    <property type="molecule type" value="Genomic_DNA"/>
</dbReference>
<accession>A0AAD9V1V6</accession>
<comment type="caution">
    <text evidence="2">The sequence shown here is derived from an EMBL/GenBank/DDBJ whole genome shotgun (WGS) entry which is preliminary data.</text>
</comment>
<proteinExistence type="inferred from homology"/>
<comment type="similarity">
    <text evidence="1">Belongs to the HEBP family.</text>
</comment>
<gene>
    <name evidence="2" type="ORF">P5673_019351</name>
</gene>
<protein>
    <submittedName>
        <fullName evidence="2">Heme-binding protein 2</fullName>
    </submittedName>
</protein>
<sequence length="208" mass="24398">MGGCLSGERLEDEDDDQEMTFFKPRYYRDRDGPKFRVLNYTSHYEYRQYEKSTWICTRYEGGTQLNKALSKGEKMLARYFHGRNGPEKSMELTCPIKLWVEFGKEAYGPWSDGEVVASLHLPYDCVSRPPAPVDSNLFIQEMPEHFAYVASFEGFATENMWHEEIVKLRRVLDGEGMKYNKKSFFVARYENILHMGKKRNEVLLVVDN</sequence>
<dbReference type="Pfam" id="PF04832">
    <property type="entry name" value="SOUL"/>
    <property type="match status" value="1"/>
</dbReference>
<reference evidence="2" key="1">
    <citation type="journal article" date="2023" name="G3 (Bethesda)">
        <title>Whole genome assembly and annotation of the endangered Caribbean coral Acropora cervicornis.</title>
        <authorList>
            <person name="Selwyn J.D."/>
            <person name="Vollmer S.V."/>
        </authorList>
    </citation>
    <scope>NUCLEOTIDE SEQUENCE</scope>
    <source>
        <strain evidence="2">K2</strain>
    </source>
</reference>
<keyword evidence="3" id="KW-1185">Reference proteome</keyword>
<name>A0AAD9V1V6_ACRCE</name>
<dbReference type="SUPFAM" id="SSF55136">
    <property type="entry name" value="Probable bacterial effector-binding domain"/>
    <property type="match status" value="1"/>
</dbReference>
<dbReference type="PANTHER" id="PTHR11220">
    <property type="entry name" value="HEME-BINDING PROTEIN-RELATED"/>
    <property type="match status" value="1"/>
</dbReference>